<feature type="domain" description="Glycosyl transferase family 1" evidence="1">
    <location>
        <begin position="182"/>
        <end position="332"/>
    </location>
</feature>
<protein>
    <submittedName>
        <fullName evidence="2">Glycosyltransferase involved in cell wall bisynthesis</fullName>
    </submittedName>
</protein>
<sequence length="361" mass="40656">MKIFLVSNMYPSGTDPDYGIFVKNFKENFESLHGVSFVESVIKGRTKGLLSKILSYSSLLLSVIKNYLKGNYDIIYIHFISHTAPAFFLPLLFCPNKKPIIVNVHGADVIKYNKGLYKFFNDFLLKKSSFLVAPSNYFKQICINEFPFLPKDSIFVNPSGGIDSLKFSPKFLGKKNYKIVNLGFVSRIEEDKGWKDFIDVIQFLLKKGYKVKAIMAGTGSQVNELNKIIKENNLKQNIDYKGLVNHDKLVEIYQELDLFIFSSNRISESLGLVGLEAMACGIPVIAYDMAGPKTYIINQSNGYLVSPGNSSKIANSVINYLNLNVEDKLEMQRKAILTAKNFDSISVSEKLYEKVKSSIAS</sequence>
<dbReference type="Pfam" id="PF00534">
    <property type="entry name" value="Glycos_transf_1"/>
    <property type="match status" value="1"/>
</dbReference>
<evidence type="ECO:0000313" key="3">
    <source>
        <dbReference type="Proteomes" id="UP000186953"/>
    </source>
</evidence>
<dbReference type="SUPFAM" id="SSF53756">
    <property type="entry name" value="UDP-Glycosyltransferase/glycogen phosphorylase"/>
    <property type="match status" value="1"/>
</dbReference>
<dbReference type="AlphaFoldDB" id="A0A1N6PJ39"/>
<evidence type="ECO:0000259" key="1">
    <source>
        <dbReference type="Pfam" id="PF00534"/>
    </source>
</evidence>
<dbReference type="RefSeq" id="WP_076546706.1">
    <property type="nucleotide sequence ID" value="NZ_FTMA01000001.1"/>
</dbReference>
<keyword evidence="2" id="KW-0808">Transferase</keyword>
<dbReference type="InterPro" id="IPR001296">
    <property type="entry name" value="Glyco_trans_1"/>
</dbReference>
<dbReference type="Gene3D" id="3.40.50.2000">
    <property type="entry name" value="Glycogen Phosphorylase B"/>
    <property type="match status" value="2"/>
</dbReference>
<dbReference type="GO" id="GO:0016757">
    <property type="term" value="F:glycosyltransferase activity"/>
    <property type="evidence" value="ECO:0007669"/>
    <property type="project" value="InterPro"/>
</dbReference>
<gene>
    <name evidence="2" type="ORF">SAMN05421797_101472</name>
</gene>
<reference evidence="3" key="1">
    <citation type="submission" date="2017-01" db="EMBL/GenBank/DDBJ databases">
        <authorList>
            <person name="Varghese N."/>
            <person name="Submissions S."/>
        </authorList>
    </citation>
    <scope>NUCLEOTIDE SEQUENCE [LARGE SCALE GENOMIC DNA]</scope>
    <source>
        <strain evidence="3">DSM 15366</strain>
    </source>
</reference>
<dbReference type="EMBL" id="FTMA01000001">
    <property type="protein sequence ID" value="SIQ04341.1"/>
    <property type="molecule type" value="Genomic_DNA"/>
</dbReference>
<dbReference type="InterPro" id="IPR050194">
    <property type="entry name" value="Glycosyltransferase_grp1"/>
</dbReference>
<proteinExistence type="predicted"/>
<dbReference type="CDD" id="cd03801">
    <property type="entry name" value="GT4_PimA-like"/>
    <property type="match status" value="1"/>
</dbReference>
<organism evidence="2 3">
    <name type="scientific">Maribacter ulvicola</name>
    <dbReference type="NCBI Taxonomy" id="228959"/>
    <lineage>
        <taxon>Bacteria</taxon>
        <taxon>Pseudomonadati</taxon>
        <taxon>Bacteroidota</taxon>
        <taxon>Flavobacteriia</taxon>
        <taxon>Flavobacteriales</taxon>
        <taxon>Flavobacteriaceae</taxon>
        <taxon>Maribacter</taxon>
    </lineage>
</organism>
<dbReference type="Proteomes" id="UP000186953">
    <property type="component" value="Unassembled WGS sequence"/>
</dbReference>
<dbReference type="PANTHER" id="PTHR45947:SF3">
    <property type="entry name" value="SULFOQUINOVOSYL TRANSFERASE SQD2"/>
    <property type="match status" value="1"/>
</dbReference>
<dbReference type="OrthoDB" id="1522162at2"/>
<accession>A0A1N6PJ39</accession>
<dbReference type="PANTHER" id="PTHR45947">
    <property type="entry name" value="SULFOQUINOVOSYL TRANSFERASE SQD2"/>
    <property type="match status" value="1"/>
</dbReference>
<name>A0A1N6PJ39_9FLAO</name>
<dbReference type="STRING" id="228959.SAMN05421797_101472"/>
<keyword evidence="3" id="KW-1185">Reference proteome</keyword>
<evidence type="ECO:0000313" key="2">
    <source>
        <dbReference type="EMBL" id="SIQ04341.1"/>
    </source>
</evidence>